<evidence type="ECO:0000313" key="2">
    <source>
        <dbReference type="EMBL" id="KPC49088.1"/>
    </source>
</evidence>
<dbReference type="AlphaFoldDB" id="A0A0N0XFI3"/>
<keyword evidence="3" id="KW-1185">Reference proteome</keyword>
<gene>
    <name evidence="2" type="ORF">WG78_21250</name>
</gene>
<dbReference type="RefSeq" id="WP_053939821.1">
    <property type="nucleotide sequence ID" value="NZ_LAQT01000038.1"/>
</dbReference>
<feature type="compositionally biased region" description="Basic and acidic residues" evidence="1">
    <location>
        <begin position="13"/>
        <end position="23"/>
    </location>
</feature>
<name>A0A0N0XFI3_9NEIS</name>
<sequence length="126" mass="13810">MATSTPNNNTDFSLDRDTQRDLSTRNSGLGDWASEENGDTAEITERTSLDDALNQLDVEALPDEDDTLQVDDAPLGDDPVSPAIRRMEENSGADESEEARSEREEYEVEFATGVQNPDDATDTKLA</sequence>
<protein>
    <submittedName>
        <fullName evidence="2">Uncharacterized protein</fullName>
    </submittedName>
</protein>
<accession>A0A0N0XFI3</accession>
<feature type="compositionally biased region" description="Acidic residues" evidence="1">
    <location>
        <begin position="60"/>
        <end position="69"/>
    </location>
</feature>
<proteinExistence type="predicted"/>
<evidence type="ECO:0000256" key="1">
    <source>
        <dbReference type="SAM" id="MobiDB-lite"/>
    </source>
</evidence>
<dbReference type="Proteomes" id="UP000037939">
    <property type="component" value="Unassembled WGS sequence"/>
</dbReference>
<evidence type="ECO:0000313" key="3">
    <source>
        <dbReference type="Proteomes" id="UP000037939"/>
    </source>
</evidence>
<organism evidence="2 3">
    <name type="scientific">Amantichitinum ursilacus</name>
    <dbReference type="NCBI Taxonomy" id="857265"/>
    <lineage>
        <taxon>Bacteria</taxon>
        <taxon>Pseudomonadati</taxon>
        <taxon>Pseudomonadota</taxon>
        <taxon>Betaproteobacteria</taxon>
        <taxon>Neisseriales</taxon>
        <taxon>Chitinibacteraceae</taxon>
        <taxon>Amantichitinum</taxon>
    </lineage>
</organism>
<reference evidence="2 3" key="1">
    <citation type="submission" date="2015-07" db="EMBL/GenBank/DDBJ databases">
        <title>Draft genome sequence of the Amantichitinum ursilacus IGB-41, a new chitin-degrading bacterium.</title>
        <authorList>
            <person name="Kirstahler P."/>
            <person name="Guenther M."/>
            <person name="Grumaz C."/>
            <person name="Rupp S."/>
            <person name="Zibek S."/>
            <person name="Sohn K."/>
        </authorList>
    </citation>
    <scope>NUCLEOTIDE SEQUENCE [LARGE SCALE GENOMIC DNA]</scope>
    <source>
        <strain evidence="2 3">IGB-41</strain>
    </source>
</reference>
<feature type="compositionally biased region" description="Polar residues" evidence="1">
    <location>
        <begin position="1"/>
        <end position="12"/>
    </location>
</feature>
<dbReference type="STRING" id="857265.WG78_21250"/>
<comment type="caution">
    <text evidence="2">The sequence shown here is derived from an EMBL/GenBank/DDBJ whole genome shotgun (WGS) entry which is preliminary data.</text>
</comment>
<feature type="region of interest" description="Disordered" evidence="1">
    <location>
        <begin position="1"/>
        <end position="126"/>
    </location>
</feature>
<dbReference type="EMBL" id="LAQT01000038">
    <property type="protein sequence ID" value="KPC49088.1"/>
    <property type="molecule type" value="Genomic_DNA"/>
</dbReference>